<evidence type="ECO:0000313" key="5">
    <source>
        <dbReference type="Proteomes" id="UP000199516"/>
    </source>
</evidence>
<keyword evidence="2" id="KW-0012">Acyltransferase</keyword>
<dbReference type="Pfam" id="PF00583">
    <property type="entry name" value="Acetyltransf_1"/>
    <property type="match status" value="1"/>
</dbReference>
<dbReference type="PANTHER" id="PTHR43877">
    <property type="entry name" value="AMINOALKYLPHOSPHONATE N-ACETYLTRANSFERASE-RELATED-RELATED"/>
    <property type="match status" value="1"/>
</dbReference>
<dbReference type="OrthoDB" id="9793138at2"/>
<dbReference type="CDD" id="cd04301">
    <property type="entry name" value="NAT_SF"/>
    <property type="match status" value="1"/>
</dbReference>
<feature type="domain" description="N-acetyltransferase" evidence="3">
    <location>
        <begin position="2"/>
        <end position="148"/>
    </location>
</feature>
<evidence type="ECO:0000256" key="1">
    <source>
        <dbReference type="ARBA" id="ARBA00022679"/>
    </source>
</evidence>
<dbReference type="Proteomes" id="UP000199516">
    <property type="component" value="Unassembled WGS sequence"/>
</dbReference>
<evidence type="ECO:0000256" key="2">
    <source>
        <dbReference type="ARBA" id="ARBA00023315"/>
    </source>
</evidence>
<dbReference type="STRING" id="930128.SAMN05192532_103186"/>
<name>A0A1I2CUR0_9BACI</name>
<organism evidence="4 5">
    <name type="scientific">Alteribacillus iranensis</name>
    <dbReference type="NCBI Taxonomy" id="930128"/>
    <lineage>
        <taxon>Bacteria</taxon>
        <taxon>Bacillati</taxon>
        <taxon>Bacillota</taxon>
        <taxon>Bacilli</taxon>
        <taxon>Bacillales</taxon>
        <taxon>Bacillaceae</taxon>
        <taxon>Alteribacillus</taxon>
    </lineage>
</organism>
<dbReference type="SUPFAM" id="SSF55729">
    <property type="entry name" value="Acyl-CoA N-acyltransferases (Nat)"/>
    <property type="match status" value="1"/>
</dbReference>
<dbReference type="InterPro" id="IPR016181">
    <property type="entry name" value="Acyl_CoA_acyltransferase"/>
</dbReference>
<dbReference type="EMBL" id="FONT01000003">
    <property type="protein sequence ID" value="SFE71460.1"/>
    <property type="molecule type" value="Genomic_DNA"/>
</dbReference>
<accession>A0A1I2CUR0</accession>
<dbReference type="InterPro" id="IPR050832">
    <property type="entry name" value="Bact_Acetyltransf"/>
</dbReference>
<dbReference type="GO" id="GO:0016747">
    <property type="term" value="F:acyltransferase activity, transferring groups other than amino-acyl groups"/>
    <property type="evidence" value="ECO:0007669"/>
    <property type="project" value="InterPro"/>
</dbReference>
<protein>
    <submittedName>
        <fullName evidence="4">N-acetylglutamate synthase</fullName>
    </submittedName>
</protein>
<dbReference type="AlphaFoldDB" id="A0A1I2CUR0"/>
<gene>
    <name evidence="4" type="ORF">SAMN05192532_103186</name>
</gene>
<evidence type="ECO:0000259" key="3">
    <source>
        <dbReference type="PROSITE" id="PS51186"/>
    </source>
</evidence>
<keyword evidence="5" id="KW-1185">Reference proteome</keyword>
<dbReference type="Gene3D" id="3.40.630.30">
    <property type="match status" value="1"/>
</dbReference>
<sequence length="167" mass="18872">MIVIKKATAYDIEDILVLINKYTKKGLLLTQTKSSLLRNLSSTYVALLDGEIVGTASLYRLEDDLAEIRSLAVNGEKSQRGIGKQLVHHLINETKRLQISRVMATTDTTIFFEKCGFHEIPASEVSSKLEKDCFQCKDFSLCHKKFMIMEVSKNKVDKVKQESINIS</sequence>
<reference evidence="4 5" key="1">
    <citation type="submission" date="2016-10" db="EMBL/GenBank/DDBJ databases">
        <authorList>
            <person name="de Groot N.N."/>
        </authorList>
    </citation>
    <scope>NUCLEOTIDE SEQUENCE [LARGE SCALE GENOMIC DNA]</scope>
    <source>
        <strain evidence="4 5">DSM 23995</strain>
    </source>
</reference>
<dbReference type="RefSeq" id="WP_091660334.1">
    <property type="nucleotide sequence ID" value="NZ_FONT01000003.1"/>
</dbReference>
<dbReference type="PROSITE" id="PS51186">
    <property type="entry name" value="GNAT"/>
    <property type="match status" value="1"/>
</dbReference>
<evidence type="ECO:0000313" key="4">
    <source>
        <dbReference type="EMBL" id="SFE71460.1"/>
    </source>
</evidence>
<keyword evidence="1" id="KW-0808">Transferase</keyword>
<dbReference type="InterPro" id="IPR000182">
    <property type="entry name" value="GNAT_dom"/>
</dbReference>
<proteinExistence type="predicted"/>